<dbReference type="AlphaFoldDB" id="A0AAV4XMH0"/>
<accession>A0AAV4XMH0</accession>
<evidence type="ECO:0000313" key="1">
    <source>
        <dbReference type="EMBL" id="GIY95420.1"/>
    </source>
</evidence>
<proteinExistence type="predicted"/>
<dbReference type="EMBL" id="BPLR01017911">
    <property type="protein sequence ID" value="GIY95420.1"/>
    <property type="molecule type" value="Genomic_DNA"/>
</dbReference>
<gene>
    <name evidence="1" type="ORF">CEXT_231581</name>
</gene>
<evidence type="ECO:0000313" key="2">
    <source>
        <dbReference type="Proteomes" id="UP001054945"/>
    </source>
</evidence>
<sequence>MKRKRRSQAAGVPAFDEDRFCVYKDVTHRRKLSLEIKRLFILAQKRPPTRKRNCNFISSLGLLTRTERASRVDKIVEKLGEELSSERTRFLKQKLLRNKDL</sequence>
<protein>
    <submittedName>
        <fullName evidence="1">Uncharacterized protein</fullName>
    </submittedName>
</protein>
<keyword evidence="2" id="KW-1185">Reference proteome</keyword>
<comment type="caution">
    <text evidence="1">The sequence shown here is derived from an EMBL/GenBank/DDBJ whole genome shotgun (WGS) entry which is preliminary data.</text>
</comment>
<organism evidence="1 2">
    <name type="scientific">Caerostris extrusa</name>
    <name type="common">Bark spider</name>
    <name type="synonym">Caerostris bankana</name>
    <dbReference type="NCBI Taxonomy" id="172846"/>
    <lineage>
        <taxon>Eukaryota</taxon>
        <taxon>Metazoa</taxon>
        <taxon>Ecdysozoa</taxon>
        <taxon>Arthropoda</taxon>
        <taxon>Chelicerata</taxon>
        <taxon>Arachnida</taxon>
        <taxon>Araneae</taxon>
        <taxon>Araneomorphae</taxon>
        <taxon>Entelegynae</taxon>
        <taxon>Araneoidea</taxon>
        <taxon>Araneidae</taxon>
        <taxon>Caerostris</taxon>
    </lineage>
</organism>
<name>A0AAV4XMH0_CAEEX</name>
<reference evidence="1 2" key="1">
    <citation type="submission" date="2021-06" db="EMBL/GenBank/DDBJ databases">
        <title>Caerostris extrusa draft genome.</title>
        <authorList>
            <person name="Kono N."/>
            <person name="Arakawa K."/>
        </authorList>
    </citation>
    <scope>NUCLEOTIDE SEQUENCE [LARGE SCALE GENOMIC DNA]</scope>
</reference>
<dbReference type="Proteomes" id="UP001054945">
    <property type="component" value="Unassembled WGS sequence"/>
</dbReference>